<evidence type="ECO:0000313" key="9">
    <source>
        <dbReference type="Proteomes" id="UP000789375"/>
    </source>
</evidence>
<evidence type="ECO:0000259" key="7">
    <source>
        <dbReference type="Pfam" id="PF00082"/>
    </source>
</evidence>
<proteinExistence type="inferred from homology"/>
<comment type="caution">
    <text evidence="8">The sequence shown here is derived from an EMBL/GenBank/DDBJ whole genome shotgun (WGS) entry which is preliminary data.</text>
</comment>
<evidence type="ECO:0000256" key="4">
    <source>
        <dbReference type="ARBA" id="ARBA00022825"/>
    </source>
</evidence>
<keyword evidence="3 5" id="KW-0378">Hydrolase</keyword>
<evidence type="ECO:0000256" key="1">
    <source>
        <dbReference type="ARBA" id="ARBA00011073"/>
    </source>
</evidence>
<feature type="active site" description="Charge relay system" evidence="5">
    <location>
        <position position="163"/>
    </location>
</feature>
<dbReference type="InterPro" id="IPR034193">
    <property type="entry name" value="PCSK9_ProteinaseK-like"/>
</dbReference>
<keyword evidence="2 5" id="KW-0645">Protease</keyword>
<dbReference type="PROSITE" id="PS00138">
    <property type="entry name" value="SUBTILASE_SER"/>
    <property type="match status" value="1"/>
</dbReference>
<feature type="active site" description="Charge relay system" evidence="5">
    <location>
        <position position="195"/>
    </location>
</feature>
<dbReference type="PANTHER" id="PTHR43806">
    <property type="entry name" value="PEPTIDASE S8"/>
    <property type="match status" value="1"/>
</dbReference>
<dbReference type="GO" id="GO:0006508">
    <property type="term" value="P:proteolysis"/>
    <property type="evidence" value="ECO:0007669"/>
    <property type="project" value="UniProtKB-KW"/>
</dbReference>
<accession>A0A9N9BRS2</accession>
<dbReference type="Proteomes" id="UP000789375">
    <property type="component" value="Unassembled WGS sequence"/>
</dbReference>
<evidence type="ECO:0000256" key="2">
    <source>
        <dbReference type="ARBA" id="ARBA00022670"/>
    </source>
</evidence>
<dbReference type="InterPro" id="IPR023827">
    <property type="entry name" value="Peptidase_S8_Asp-AS"/>
</dbReference>
<feature type="active site" description="Charge relay system" evidence="5">
    <location>
        <position position="352"/>
    </location>
</feature>
<dbReference type="CDD" id="cd04077">
    <property type="entry name" value="Peptidases_S8_PCSK9_ProteinaseK_like"/>
    <property type="match status" value="1"/>
</dbReference>
<dbReference type="InterPro" id="IPR022398">
    <property type="entry name" value="Peptidase_S8_His-AS"/>
</dbReference>
<dbReference type="GO" id="GO:0005615">
    <property type="term" value="C:extracellular space"/>
    <property type="evidence" value="ECO:0007669"/>
    <property type="project" value="TreeGrafter"/>
</dbReference>
<dbReference type="PROSITE" id="PS51892">
    <property type="entry name" value="SUBTILASE"/>
    <property type="match status" value="1"/>
</dbReference>
<protein>
    <submittedName>
        <fullName evidence="8">2765_t:CDS:1</fullName>
    </submittedName>
</protein>
<dbReference type="FunFam" id="3.40.50.200:FF:000014">
    <property type="entry name" value="Proteinase K"/>
    <property type="match status" value="1"/>
</dbReference>
<dbReference type="PANTHER" id="PTHR43806:SF66">
    <property type="entry name" value="SERIN ENDOPEPTIDASE"/>
    <property type="match status" value="1"/>
</dbReference>
<dbReference type="PRINTS" id="PR00723">
    <property type="entry name" value="SUBTILISIN"/>
</dbReference>
<organism evidence="8 9">
    <name type="scientific">Funneliformis mosseae</name>
    <name type="common">Endomycorrhizal fungus</name>
    <name type="synonym">Glomus mosseae</name>
    <dbReference type="NCBI Taxonomy" id="27381"/>
    <lineage>
        <taxon>Eukaryota</taxon>
        <taxon>Fungi</taxon>
        <taxon>Fungi incertae sedis</taxon>
        <taxon>Mucoromycota</taxon>
        <taxon>Glomeromycotina</taxon>
        <taxon>Glomeromycetes</taxon>
        <taxon>Glomerales</taxon>
        <taxon>Glomeraceae</taxon>
        <taxon>Funneliformis</taxon>
    </lineage>
</organism>
<dbReference type="PROSITE" id="PS00136">
    <property type="entry name" value="SUBTILASE_ASP"/>
    <property type="match status" value="1"/>
</dbReference>
<reference evidence="8" key="1">
    <citation type="submission" date="2021-06" db="EMBL/GenBank/DDBJ databases">
        <authorList>
            <person name="Kallberg Y."/>
            <person name="Tangrot J."/>
            <person name="Rosling A."/>
        </authorList>
    </citation>
    <scope>NUCLEOTIDE SEQUENCE</scope>
    <source>
        <strain evidence="8">87-6 pot B 2015</strain>
    </source>
</reference>
<dbReference type="InterPro" id="IPR023828">
    <property type="entry name" value="Peptidase_S8_Ser-AS"/>
</dbReference>
<keyword evidence="4 5" id="KW-0720">Serine protease</keyword>
<evidence type="ECO:0000256" key="6">
    <source>
        <dbReference type="RuleBase" id="RU003355"/>
    </source>
</evidence>
<dbReference type="EMBL" id="CAJVPP010001813">
    <property type="protein sequence ID" value="CAG8574039.1"/>
    <property type="molecule type" value="Genomic_DNA"/>
</dbReference>
<evidence type="ECO:0000256" key="3">
    <source>
        <dbReference type="ARBA" id="ARBA00022801"/>
    </source>
</evidence>
<dbReference type="InterPro" id="IPR036852">
    <property type="entry name" value="Peptidase_S8/S53_dom_sf"/>
</dbReference>
<dbReference type="InterPro" id="IPR000209">
    <property type="entry name" value="Peptidase_S8/S53_dom"/>
</dbReference>
<dbReference type="GO" id="GO:0004252">
    <property type="term" value="F:serine-type endopeptidase activity"/>
    <property type="evidence" value="ECO:0007669"/>
    <property type="project" value="UniProtKB-UniRule"/>
</dbReference>
<dbReference type="SUPFAM" id="SSF52743">
    <property type="entry name" value="Subtilisin-like"/>
    <property type="match status" value="1"/>
</dbReference>
<sequence length="406" mass="43095">MTLQTSSTPHVKCPDVPIGHSKQEYFVFLNTSSHSTKSVTKSHFKMLTECFGLDVEKVTSVKSKNGMVKRCTANDKKIIDFSVKESFAAYSAFFDESFVKHYLSKANDVEFVEKVTKVSVDATTTQSNAPFNLDRIDQVNLPLDKNYKFPSEAGGGVNVFVIDTGIDTSHAEFEGRAVFGGAFCDGCRNTDDNGHGTNVAGIIGGKKFGVAKKTRLIAVKVLDKNGSGSTTTVGAGIVFVIDQHKKSKNKNSIINISIGGKQSKAINKLVEECTNAGIHVVVSSGNDAADACNTSPASAPSAITVGATEKTSNQVTDFSNTGSCVDIFAPGRDIVAAGISGKEKLSTFSGTSQASPHVAGALALIINNRGNMDPSLMAKELTKISTKNVVKGLNSYTPNVFLRIPM</sequence>
<evidence type="ECO:0000256" key="5">
    <source>
        <dbReference type="PROSITE-ProRule" id="PRU01240"/>
    </source>
</evidence>
<evidence type="ECO:0000313" key="8">
    <source>
        <dbReference type="EMBL" id="CAG8574039.1"/>
    </source>
</evidence>
<name>A0A9N9BRS2_FUNMO</name>
<dbReference type="InterPro" id="IPR015500">
    <property type="entry name" value="Peptidase_S8_subtilisin-rel"/>
</dbReference>
<dbReference type="AlphaFoldDB" id="A0A9N9BRS2"/>
<feature type="domain" description="Peptidase S8/S53" evidence="7">
    <location>
        <begin position="154"/>
        <end position="388"/>
    </location>
</feature>
<dbReference type="Gene3D" id="3.40.50.200">
    <property type="entry name" value="Peptidase S8/S53 domain"/>
    <property type="match status" value="1"/>
</dbReference>
<dbReference type="Pfam" id="PF00082">
    <property type="entry name" value="Peptidase_S8"/>
    <property type="match status" value="1"/>
</dbReference>
<gene>
    <name evidence="8" type="ORF">FMOSSE_LOCUS7603</name>
</gene>
<dbReference type="PROSITE" id="PS00137">
    <property type="entry name" value="SUBTILASE_HIS"/>
    <property type="match status" value="1"/>
</dbReference>
<keyword evidence="9" id="KW-1185">Reference proteome</keyword>
<dbReference type="InterPro" id="IPR050131">
    <property type="entry name" value="Peptidase_S8_subtilisin-like"/>
</dbReference>
<comment type="similarity">
    <text evidence="1 5 6">Belongs to the peptidase S8 family.</text>
</comment>